<keyword evidence="3" id="KW-1185">Reference proteome</keyword>
<dbReference type="PANTHER" id="PTHR32246">
    <property type="entry name" value="INGRESSION PROTEIN FIC1"/>
    <property type="match status" value="1"/>
</dbReference>
<dbReference type="SUPFAM" id="SSF49562">
    <property type="entry name" value="C2 domain (Calcium/lipid-binding domain, CaLB)"/>
    <property type="match status" value="1"/>
</dbReference>
<dbReference type="Pfam" id="PF00168">
    <property type="entry name" value="C2"/>
    <property type="match status" value="1"/>
</dbReference>
<name>A0AAV5IK61_9ROSI</name>
<dbReference type="AlphaFoldDB" id="A0AAV5IK61"/>
<dbReference type="SMART" id="SM00239">
    <property type="entry name" value="C2"/>
    <property type="match status" value="1"/>
</dbReference>
<feature type="domain" description="C2" evidence="1">
    <location>
        <begin position="1"/>
        <end position="110"/>
    </location>
</feature>
<evidence type="ECO:0000259" key="1">
    <source>
        <dbReference type="PROSITE" id="PS50004"/>
    </source>
</evidence>
<organism evidence="2 3">
    <name type="scientific">Rubroshorea leprosula</name>
    <dbReference type="NCBI Taxonomy" id="152421"/>
    <lineage>
        <taxon>Eukaryota</taxon>
        <taxon>Viridiplantae</taxon>
        <taxon>Streptophyta</taxon>
        <taxon>Embryophyta</taxon>
        <taxon>Tracheophyta</taxon>
        <taxon>Spermatophyta</taxon>
        <taxon>Magnoliopsida</taxon>
        <taxon>eudicotyledons</taxon>
        <taxon>Gunneridae</taxon>
        <taxon>Pentapetalae</taxon>
        <taxon>rosids</taxon>
        <taxon>malvids</taxon>
        <taxon>Malvales</taxon>
        <taxon>Dipterocarpaceae</taxon>
        <taxon>Rubroshorea</taxon>
    </lineage>
</organism>
<dbReference type="Gene3D" id="2.60.40.150">
    <property type="entry name" value="C2 domain"/>
    <property type="match status" value="1"/>
</dbReference>
<dbReference type="GO" id="GO:0006952">
    <property type="term" value="P:defense response"/>
    <property type="evidence" value="ECO:0007669"/>
    <property type="project" value="InterPro"/>
</dbReference>
<evidence type="ECO:0000313" key="3">
    <source>
        <dbReference type="Proteomes" id="UP001054252"/>
    </source>
</evidence>
<proteinExistence type="predicted"/>
<dbReference type="EMBL" id="BPVZ01000011">
    <property type="protein sequence ID" value="GKU97720.1"/>
    <property type="molecule type" value="Genomic_DNA"/>
</dbReference>
<comment type="caution">
    <text evidence="2">The sequence shown here is derived from an EMBL/GenBank/DDBJ whole genome shotgun (WGS) entry which is preliminary data.</text>
</comment>
<dbReference type="InterPro" id="IPR000008">
    <property type="entry name" value="C2_dom"/>
</dbReference>
<dbReference type="InterPro" id="IPR044750">
    <property type="entry name" value="C2_SRC2/BAP"/>
</dbReference>
<dbReference type="CDD" id="cd04051">
    <property type="entry name" value="C2_SRC2_like"/>
    <property type="match status" value="1"/>
</dbReference>
<dbReference type="PROSITE" id="PS50004">
    <property type="entry name" value="C2"/>
    <property type="match status" value="1"/>
</dbReference>
<protein>
    <recommendedName>
        <fullName evidence="1">C2 domain-containing protein</fullName>
    </recommendedName>
</protein>
<dbReference type="InterPro" id="IPR035892">
    <property type="entry name" value="C2_domain_sf"/>
</dbReference>
<sequence>MEYRPLEITLISAKDLKDVNLLSKMDVYAVVTINGDTQTKQKTPVDKDCGSNPNWNHIMKFTVDEAAANQNRLSFVIRLVSDRHFGDKDIGEVVVPIGELMNSKEKVLSYNVRMLNGKVKGTLNLSFKIGEKFCVPVAAPPYVAEKCKVGETPVMAYPAVGSSSAYPAPAPPPVAYPYNYPPPGGYPPPPQPYGYAPPPPAVGYGYPGYPPYGGYGYMPAQKPQKQLGTGAGLGLGLAGGLLGGLIVGEMVSDVDDALDDGFDF</sequence>
<dbReference type="PANTHER" id="PTHR32246:SF173">
    <property type="entry name" value="C2 DOMAIN-CONTAINING PROTEIN"/>
    <property type="match status" value="1"/>
</dbReference>
<reference evidence="2 3" key="1">
    <citation type="journal article" date="2021" name="Commun. Biol.">
        <title>The genome of Shorea leprosula (Dipterocarpaceae) highlights the ecological relevance of drought in aseasonal tropical rainforests.</title>
        <authorList>
            <person name="Ng K.K.S."/>
            <person name="Kobayashi M.J."/>
            <person name="Fawcett J.A."/>
            <person name="Hatakeyama M."/>
            <person name="Paape T."/>
            <person name="Ng C.H."/>
            <person name="Ang C.C."/>
            <person name="Tnah L.H."/>
            <person name="Lee C.T."/>
            <person name="Nishiyama T."/>
            <person name="Sese J."/>
            <person name="O'Brien M.J."/>
            <person name="Copetti D."/>
            <person name="Mohd Noor M.I."/>
            <person name="Ong R.C."/>
            <person name="Putra M."/>
            <person name="Sireger I.Z."/>
            <person name="Indrioko S."/>
            <person name="Kosugi Y."/>
            <person name="Izuno A."/>
            <person name="Isagi Y."/>
            <person name="Lee S.L."/>
            <person name="Shimizu K.K."/>
        </authorList>
    </citation>
    <scope>NUCLEOTIDE SEQUENCE [LARGE SCALE GENOMIC DNA]</scope>
    <source>
        <strain evidence="2">214</strain>
    </source>
</reference>
<gene>
    <name evidence="2" type="ORF">SLEP1_g10825</name>
</gene>
<evidence type="ECO:0000313" key="2">
    <source>
        <dbReference type="EMBL" id="GKU97720.1"/>
    </source>
</evidence>
<dbReference type="Proteomes" id="UP001054252">
    <property type="component" value="Unassembled WGS sequence"/>
</dbReference>
<accession>A0AAV5IK61</accession>